<reference evidence="1" key="1">
    <citation type="submission" date="2014-07" db="EMBL/GenBank/DDBJ databases">
        <title>Identification of a novel salt tolerance gene in wild soybean by whole-genome sequencing.</title>
        <authorList>
            <person name="Lam H.-M."/>
            <person name="Qi X."/>
            <person name="Li M.-W."/>
            <person name="Liu X."/>
            <person name="Xie M."/>
            <person name="Ni M."/>
            <person name="Xu X."/>
        </authorList>
    </citation>
    <scope>NUCLEOTIDE SEQUENCE [LARGE SCALE GENOMIC DNA]</scope>
    <source>
        <tissue evidence="1">Root</tissue>
    </source>
</reference>
<dbReference type="InterPro" id="IPR035979">
    <property type="entry name" value="RBD_domain_sf"/>
</dbReference>
<dbReference type="Proteomes" id="UP000053555">
    <property type="component" value="Unassembled WGS sequence"/>
</dbReference>
<dbReference type="EMBL" id="KN641680">
    <property type="protein sequence ID" value="KHN45800.1"/>
    <property type="molecule type" value="Genomic_DNA"/>
</dbReference>
<sequence>MDQFCHNEAMHVVIDEGFLGEEEDNDYEDLYNDVNTKEVFLQSLHKNDSSGFQNSDVEEKKPSSPSLVLDVVGVLISGVGGNGEGAIGGGGREVMESRVSGRVDGFQNQGFIGNEMGAKCGIRVELGNQSRNLSEIKDQGGNDGVVKMVLVVVEEVGNANRVGGNGVRNSVIVVSHVNTGGVGGAISDGVVVVGSGGTILFVGDSHWWTIDAELEIELSKYKPMKEVQFFYEKASGKSKGYH</sequence>
<gene>
    <name evidence="1" type="ORF">glysoja_049347</name>
</gene>
<dbReference type="GO" id="GO:0003676">
    <property type="term" value="F:nucleic acid binding"/>
    <property type="evidence" value="ECO:0007669"/>
    <property type="project" value="InterPro"/>
</dbReference>
<dbReference type="GO" id="GO:0006397">
    <property type="term" value="P:mRNA processing"/>
    <property type="evidence" value="ECO:0007669"/>
    <property type="project" value="UniProtKB-KW"/>
</dbReference>
<name>A0A0B2SLE7_GLYSO</name>
<organism evidence="1">
    <name type="scientific">Glycine soja</name>
    <name type="common">Wild soybean</name>
    <dbReference type="NCBI Taxonomy" id="3848"/>
    <lineage>
        <taxon>Eukaryota</taxon>
        <taxon>Viridiplantae</taxon>
        <taxon>Streptophyta</taxon>
        <taxon>Embryophyta</taxon>
        <taxon>Tracheophyta</taxon>
        <taxon>Spermatophyta</taxon>
        <taxon>Magnoliopsida</taxon>
        <taxon>eudicotyledons</taxon>
        <taxon>Gunneridae</taxon>
        <taxon>Pentapetalae</taxon>
        <taxon>rosids</taxon>
        <taxon>fabids</taxon>
        <taxon>Fabales</taxon>
        <taxon>Fabaceae</taxon>
        <taxon>Papilionoideae</taxon>
        <taxon>50 kb inversion clade</taxon>
        <taxon>NPAAA clade</taxon>
        <taxon>indigoferoid/millettioid clade</taxon>
        <taxon>Phaseoleae</taxon>
        <taxon>Glycine</taxon>
        <taxon>Glycine subgen. Soja</taxon>
    </lineage>
</organism>
<dbReference type="AlphaFoldDB" id="A0A0B2SLE7"/>
<protein>
    <submittedName>
        <fullName evidence="1">Uncharacterized protein</fullName>
    </submittedName>
</protein>
<accession>A0A0B2SLE7</accession>
<evidence type="ECO:0000313" key="1">
    <source>
        <dbReference type="EMBL" id="KHN45800.1"/>
    </source>
</evidence>
<dbReference type="PANTHER" id="PTHR23204">
    <property type="entry name" value="CLEAVAGE AND POLYADENYLATION SPECIFIC FACTOR"/>
    <property type="match status" value="1"/>
</dbReference>
<dbReference type="SUPFAM" id="SSF54928">
    <property type="entry name" value="RNA-binding domain, RBD"/>
    <property type="match status" value="1"/>
</dbReference>
<dbReference type="InterPro" id="IPR034772">
    <property type="entry name" value="CPSF6/7"/>
</dbReference>
<proteinExistence type="predicted"/>
<dbReference type="GO" id="GO:0005634">
    <property type="term" value="C:nucleus"/>
    <property type="evidence" value="ECO:0007669"/>
    <property type="project" value="UniProtKB-SubCell"/>
</dbReference>